<evidence type="ECO:0000259" key="7">
    <source>
        <dbReference type="Pfam" id="PF09273"/>
    </source>
</evidence>
<keyword evidence="4" id="KW-0175">Coiled coil</keyword>
<dbReference type="PANTHER" id="PTHR13271">
    <property type="entry name" value="UNCHARACTERIZED PUTATIVE METHYLTRANSFERASE"/>
    <property type="match status" value="1"/>
</dbReference>
<evidence type="ECO:0000256" key="4">
    <source>
        <dbReference type="SAM" id="Coils"/>
    </source>
</evidence>
<evidence type="ECO:0000313" key="8">
    <source>
        <dbReference type="EMBL" id="WZN62756.1"/>
    </source>
</evidence>
<evidence type="ECO:0000256" key="2">
    <source>
        <dbReference type="ARBA" id="ARBA00022679"/>
    </source>
</evidence>
<feature type="domain" description="Rubisco LSMT substrate-binding" evidence="7">
    <location>
        <begin position="701"/>
        <end position="814"/>
    </location>
</feature>
<feature type="signal peptide" evidence="6">
    <location>
        <begin position="1"/>
        <end position="26"/>
    </location>
</feature>
<proteinExistence type="predicted"/>
<evidence type="ECO:0000256" key="3">
    <source>
        <dbReference type="ARBA" id="ARBA00022691"/>
    </source>
</evidence>
<feature type="region of interest" description="Disordered" evidence="5">
    <location>
        <begin position="121"/>
        <end position="146"/>
    </location>
</feature>
<name>A0AAX4P9P3_9CHLO</name>
<reference evidence="8 9" key="1">
    <citation type="submission" date="2024-03" db="EMBL/GenBank/DDBJ databases">
        <title>Complete genome sequence of the green alga Chloropicon roscoffensis RCC1871.</title>
        <authorList>
            <person name="Lemieux C."/>
            <person name="Pombert J.-F."/>
            <person name="Otis C."/>
            <person name="Turmel M."/>
        </authorList>
    </citation>
    <scope>NUCLEOTIDE SEQUENCE [LARGE SCALE GENOMIC DNA]</scope>
    <source>
        <strain evidence="8 9">RCC1871</strain>
    </source>
</reference>
<dbReference type="SUPFAM" id="SSF81822">
    <property type="entry name" value="RuBisCo LSMT C-terminal, substrate-binding domain"/>
    <property type="match status" value="1"/>
</dbReference>
<gene>
    <name evidence="8" type="ORF">HKI87_06g42980</name>
</gene>
<sequence>MRPRSNPWSLIALLAFLLLFADSAFGSSGAPGPLAQSPLEEFSFSSPDQVEDYVAQAVRAARKEQPKGDGGSVLAPGSPMFKSAEDSARRRLLYSERPSLYQKKQDLLGGVRASIMQLAGEAGDQAGDPEDPSSSSSASHAETADGGGLVGQYEEELFESFLAVTANATGEGEGGEHLVALRGQAEALLGSVRLADEITQGAISSAGALSPEEAEPLSSVNVLRVPWLAAMDIAENSSAEGRDFAGNSTELEDWYSSRMGGKISLATLSQEVGQASPLGVLVAEEDVRAGDDLLEMPLKCVLNQLSLRNRRGGKSGFVGEKLKAAFAHNQEWGLAVALLHEVTQHRHGAGSKWGPFLDSLEMRLLGSSVVQELGGTFAAELLKLEEEEVQSGFRWVSSNVCKSDNTGICNRRAGSRSTAGTFTQQDFRWALAVVKQNAVPLRLETTGKEYLSLVPYANLAFHDPAAGGELVLSLSNTVTLRAGTDVPAFHPIKISKGNFTDAEQFLRYHTVSEETNAHNHVRVKIPGGGAAGQELIYKVQTLRDWRKQVGLPPRSSDLWRSASTLNLYGEDEEEQKHMDRQNRLLSGTELEPITRAEELMLTGRVKTREEAEKALMVKQPAGSEIQESKYSESQLYSAPDLEDDISLEMAAKSLKEAAHQLHISVALNATEEGSIGKALNDTRNFFLYGTAPTRGLDALDEMLIKKMDVMDACGQPSDFVIRADGVSDALLCAMRVTFANETELDLIAESFNESMAITKLNEVLTLRSLEGSVRGLLGMHATSADEDEALLDGEDLTPKKRCAVTLRLREKELLRSALSLLEAKIGGVDESDPELYQIAALLLREEEKRRRMDELERKLEEERERLSAKVEVVSVNVNVQKAGQPNSVESVNLTVYQGDSLTDRVREFGAKHELDGVARTRLEAHLKANIPDSQPISALVQAITKLGSVEVLGIMLGENATDKVERFLLMQGIIDQSEDEFRDLQEELEGKLVSRSSSRLLVELPVVAPDGRKLALQIRDGEQHDLVEYMRTFAKYAKLPSSSVQPLAQEALRRLPAAVLQVPINLGGSRQLVLTVSRGDEERLDELISNFCDRHGIKEESAQHQIKRTVRSKLHPGATLL</sequence>
<accession>A0AAX4P9P3</accession>
<feature type="region of interest" description="Disordered" evidence="5">
    <location>
        <begin position="60"/>
        <end position="81"/>
    </location>
</feature>
<evidence type="ECO:0000256" key="5">
    <source>
        <dbReference type="SAM" id="MobiDB-lite"/>
    </source>
</evidence>
<dbReference type="Gene3D" id="3.90.1420.10">
    <property type="entry name" value="Rubisco LSMT, substrate-binding domain"/>
    <property type="match status" value="1"/>
</dbReference>
<keyword evidence="3" id="KW-0949">S-adenosyl-L-methionine</keyword>
<feature type="chain" id="PRO_5043421868" evidence="6">
    <location>
        <begin position="27"/>
        <end position="1121"/>
    </location>
</feature>
<dbReference type="Gene3D" id="3.90.1410.10">
    <property type="entry name" value="set domain protein methyltransferase, domain 1"/>
    <property type="match status" value="1"/>
</dbReference>
<evidence type="ECO:0000313" key="9">
    <source>
        <dbReference type="Proteomes" id="UP001472866"/>
    </source>
</evidence>
<keyword evidence="1" id="KW-0489">Methyltransferase</keyword>
<dbReference type="InterPro" id="IPR036464">
    <property type="entry name" value="Rubisco_LSMT_subst-bd_sf"/>
</dbReference>
<dbReference type="GO" id="GO:0032259">
    <property type="term" value="P:methylation"/>
    <property type="evidence" value="ECO:0007669"/>
    <property type="project" value="UniProtKB-KW"/>
</dbReference>
<protein>
    <submittedName>
        <fullName evidence="8">Rubisco LSMT substrate-binding domain-containing protein</fullName>
    </submittedName>
</protein>
<dbReference type="InterPro" id="IPR046341">
    <property type="entry name" value="SET_dom_sf"/>
</dbReference>
<dbReference type="Proteomes" id="UP001472866">
    <property type="component" value="Chromosome 06"/>
</dbReference>
<evidence type="ECO:0000256" key="1">
    <source>
        <dbReference type="ARBA" id="ARBA00022603"/>
    </source>
</evidence>
<keyword evidence="9" id="KW-1185">Reference proteome</keyword>
<keyword evidence="2" id="KW-0808">Transferase</keyword>
<dbReference type="Pfam" id="PF09273">
    <property type="entry name" value="Rubis-subs-bind"/>
    <property type="match status" value="1"/>
</dbReference>
<dbReference type="AlphaFoldDB" id="A0AAX4P9P3"/>
<dbReference type="SUPFAM" id="SSF82199">
    <property type="entry name" value="SET domain"/>
    <property type="match status" value="1"/>
</dbReference>
<keyword evidence="6" id="KW-0732">Signal</keyword>
<dbReference type="InterPro" id="IPR050600">
    <property type="entry name" value="SETD3_SETD6_MTase"/>
</dbReference>
<dbReference type="InterPro" id="IPR015353">
    <property type="entry name" value="Rubisco_LSMT_subst-bd"/>
</dbReference>
<dbReference type="GO" id="GO:0016279">
    <property type="term" value="F:protein-lysine N-methyltransferase activity"/>
    <property type="evidence" value="ECO:0007669"/>
    <property type="project" value="TreeGrafter"/>
</dbReference>
<organism evidence="8 9">
    <name type="scientific">Chloropicon roscoffensis</name>
    <dbReference type="NCBI Taxonomy" id="1461544"/>
    <lineage>
        <taxon>Eukaryota</taxon>
        <taxon>Viridiplantae</taxon>
        <taxon>Chlorophyta</taxon>
        <taxon>Chloropicophyceae</taxon>
        <taxon>Chloropicales</taxon>
        <taxon>Chloropicaceae</taxon>
        <taxon>Chloropicon</taxon>
    </lineage>
</organism>
<feature type="coiled-coil region" evidence="4">
    <location>
        <begin position="838"/>
        <end position="876"/>
    </location>
</feature>
<dbReference type="EMBL" id="CP151506">
    <property type="protein sequence ID" value="WZN62756.1"/>
    <property type="molecule type" value="Genomic_DNA"/>
</dbReference>
<evidence type="ECO:0000256" key="6">
    <source>
        <dbReference type="SAM" id="SignalP"/>
    </source>
</evidence>